<comment type="caution">
    <text evidence="2">The sequence shown here is derived from an EMBL/GenBank/DDBJ whole genome shotgun (WGS) entry which is preliminary data.</text>
</comment>
<proteinExistence type="predicted"/>
<sequence length="590" mass="65549">MLNLPGNISDCFNALAQKREEVVKAKEDSGVLSFQFAILLSKQDINDIIEIIQQGGLVDEVIVWRATAPKSDKPGDIYNMKFTMGEGEQAVHKPFPELLNLLRGRSSKPISSKTFSNYLREGGNKYTAILIQEAYPNWKDMSSTDKITALEDRVKTSDLPFGKKEIANTNTDTEADNQDGQPVAKRTKETELATAAKRPSISSVKQLVRSYRRLKRCRPAASAAAGSGAVEEEEHQSEEVEDTVASGSEDGSGDGEAEEEEEEQEEEQEEEEDELDKGPFAVPFPASFQKVTVEALTTARGDNYEHINTSILGFEDVSDGVARLERHGVAVMHIPDLADAIAALDLKKLKKCYKYAGVIFKGLKLDARGRPIIERRKGKKGKLYQPDYGDKQRCQYLFTTFDEATDILSPKLIDIVVEKTTAMANAMNFELAVTTPPAIILNRQPVNEKGEKAPPVALQAAHMDLPTYQRGFVTVVALVMYSIIVYLCSQAEVVAYEELVRQVDKGVGSQQDLDIWCRSHRNQGVRVVLQPGDVLFMTGNTVHRGDKGIDDYTAPRLHMYTVEAEKTGKGKDQDTVIMDVWGRKFSEVFQ</sequence>
<protein>
    <submittedName>
        <fullName evidence="2">Uncharacterized protein</fullName>
    </submittedName>
</protein>
<dbReference type="AlphaFoldDB" id="A0A150FYV2"/>
<feature type="compositionally biased region" description="Acidic residues" evidence="1">
    <location>
        <begin position="230"/>
        <end position="242"/>
    </location>
</feature>
<feature type="compositionally biased region" description="Acidic residues" evidence="1">
    <location>
        <begin position="251"/>
        <end position="275"/>
    </location>
</feature>
<name>A0A150FYV2_GONPE</name>
<feature type="region of interest" description="Disordered" evidence="1">
    <location>
        <begin position="161"/>
        <end position="199"/>
    </location>
</feature>
<dbReference type="OrthoDB" id="547380at2759"/>
<organism evidence="2 3">
    <name type="scientific">Gonium pectorale</name>
    <name type="common">Green alga</name>
    <dbReference type="NCBI Taxonomy" id="33097"/>
    <lineage>
        <taxon>Eukaryota</taxon>
        <taxon>Viridiplantae</taxon>
        <taxon>Chlorophyta</taxon>
        <taxon>core chlorophytes</taxon>
        <taxon>Chlorophyceae</taxon>
        <taxon>CS clade</taxon>
        <taxon>Chlamydomonadales</taxon>
        <taxon>Volvocaceae</taxon>
        <taxon>Gonium</taxon>
    </lineage>
</organism>
<evidence type="ECO:0000313" key="3">
    <source>
        <dbReference type="Proteomes" id="UP000075714"/>
    </source>
</evidence>
<dbReference type="EMBL" id="LSYV01000118">
    <property type="protein sequence ID" value="KXZ42793.1"/>
    <property type="molecule type" value="Genomic_DNA"/>
</dbReference>
<keyword evidence="3" id="KW-1185">Reference proteome</keyword>
<feature type="region of interest" description="Disordered" evidence="1">
    <location>
        <begin position="222"/>
        <end position="281"/>
    </location>
</feature>
<gene>
    <name evidence="2" type="ORF">GPECTOR_118g390</name>
</gene>
<accession>A0A150FYV2</accession>
<evidence type="ECO:0000313" key="2">
    <source>
        <dbReference type="EMBL" id="KXZ42793.1"/>
    </source>
</evidence>
<evidence type="ECO:0000256" key="1">
    <source>
        <dbReference type="SAM" id="MobiDB-lite"/>
    </source>
</evidence>
<dbReference type="Proteomes" id="UP000075714">
    <property type="component" value="Unassembled WGS sequence"/>
</dbReference>
<reference evidence="3" key="1">
    <citation type="journal article" date="2016" name="Nat. Commun.">
        <title>The Gonium pectorale genome demonstrates co-option of cell cycle regulation during the evolution of multicellularity.</title>
        <authorList>
            <person name="Hanschen E.R."/>
            <person name="Marriage T.N."/>
            <person name="Ferris P.J."/>
            <person name="Hamaji T."/>
            <person name="Toyoda A."/>
            <person name="Fujiyama A."/>
            <person name="Neme R."/>
            <person name="Noguchi H."/>
            <person name="Minakuchi Y."/>
            <person name="Suzuki M."/>
            <person name="Kawai-Toyooka H."/>
            <person name="Smith D.R."/>
            <person name="Sparks H."/>
            <person name="Anderson J."/>
            <person name="Bakaric R."/>
            <person name="Luria V."/>
            <person name="Karger A."/>
            <person name="Kirschner M.W."/>
            <person name="Durand P.M."/>
            <person name="Michod R.E."/>
            <person name="Nozaki H."/>
            <person name="Olson B.J."/>
        </authorList>
    </citation>
    <scope>NUCLEOTIDE SEQUENCE [LARGE SCALE GENOMIC DNA]</scope>
    <source>
        <strain evidence="3">NIES-2863</strain>
    </source>
</reference>